<dbReference type="GO" id="GO:0005096">
    <property type="term" value="F:GTPase activator activity"/>
    <property type="evidence" value="ECO:0007669"/>
    <property type="project" value="TreeGrafter"/>
</dbReference>
<dbReference type="Gene3D" id="1.10.8.270">
    <property type="entry name" value="putative rabgap domain of human tbc1 domain family member 14 like domains"/>
    <property type="match status" value="1"/>
</dbReference>
<name>A0A7C8P311_ORBOL</name>
<protein>
    <recommendedName>
        <fullName evidence="2">Rab-GAP TBC domain-containing protein</fullName>
    </recommendedName>
</protein>
<dbReference type="Proteomes" id="UP000480548">
    <property type="component" value="Unassembled WGS sequence"/>
</dbReference>
<dbReference type="PANTHER" id="PTHR47219:SF20">
    <property type="entry name" value="TBC1 DOMAIN FAMILY MEMBER 2B"/>
    <property type="match status" value="1"/>
</dbReference>
<feature type="region of interest" description="Disordered" evidence="1">
    <location>
        <begin position="23"/>
        <end position="132"/>
    </location>
</feature>
<feature type="domain" description="Rab-GAP TBC" evidence="2">
    <location>
        <begin position="852"/>
        <end position="1076"/>
    </location>
</feature>
<dbReference type="InterPro" id="IPR050302">
    <property type="entry name" value="Rab_GAP_TBC_domain"/>
</dbReference>
<feature type="compositionally biased region" description="Low complexity" evidence="1">
    <location>
        <begin position="611"/>
        <end position="626"/>
    </location>
</feature>
<feature type="compositionally biased region" description="Low complexity" evidence="1">
    <location>
        <begin position="294"/>
        <end position="307"/>
    </location>
</feature>
<dbReference type="EMBL" id="WIQZ01000008">
    <property type="protein sequence ID" value="KAF3143753.1"/>
    <property type="molecule type" value="Genomic_DNA"/>
</dbReference>
<feature type="region of interest" description="Disordered" evidence="1">
    <location>
        <begin position="762"/>
        <end position="785"/>
    </location>
</feature>
<feature type="compositionally biased region" description="Basic and acidic residues" evidence="1">
    <location>
        <begin position="1149"/>
        <end position="1158"/>
    </location>
</feature>
<organism evidence="3 4">
    <name type="scientific">Orbilia oligospora</name>
    <name type="common">Nematode-trapping fungus</name>
    <name type="synonym">Arthrobotrys oligospora</name>
    <dbReference type="NCBI Taxonomy" id="2813651"/>
    <lineage>
        <taxon>Eukaryota</taxon>
        <taxon>Fungi</taxon>
        <taxon>Dikarya</taxon>
        <taxon>Ascomycota</taxon>
        <taxon>Pezizomycotina</taxon>
        <taxon>Orbiliomycetes</taxon>
        <taxon>Orbiliales</taxon>
        <taxon>Orbiliaceae</taxon>
        <taxon>Orbilia</taxon>
    </lineage>
</organism>
<feature type="compositionally biased region" description="Low complexity" evidence="1">
    <location>
        <begin position="326"/>
        <end position="335"/>
    </location>
</feature>
<dbReference type="InterPro" id="IPR035969">
    <property type="entry name" value="Rab-GAP_TBC_sf"/>
</dbReference>
<feature type="region of interest" description="Disordered" evidence="1">
    <location>
        <begin position="1149"/>
        <end position="1169"/>
    </location>
</feature>
<evidence type="ECO:0000313" key="3">
    <source>
        <dbReference type="EMBL" id="KAF3143753.1"/>
    </source>
</evidence>
<dbReference type="GO" id="GO:0031267">
    <property type="term" value="F:small GTPase binding"/>
    <property type="evidence" value="ECO:0007669"/>
    <property type="project" value="TreeGrafter"/>
</dbReference>
<reference evidence="3 4" key="1">
    <citation type="submission" date="2019-06" db="EMBL/GenBank/DDBJ databases">
        <authorList>
            <person name="Palmer J.M."/>
        </authorList>
    </citation>
    <scope>NUCLEOTIDE SEQUENCE [LARGE SCALE GENOMIC DNA]</scope>
    <source>
        <strain evidence="3 4">TWF703</strain>
    </source>
</reference>
<dbReference type="Pfam" id="PF00566">
    <property type="entry name" value="RabGAP-TBC"/>
    <property type="match status" value="1"/>
</dbReference>
<feature type="compositionally biased region" description="Gly residues" evidence="1">
    <location>
        <begin position="248"/>
        <end position="259"/>
    </location>
</feature>
<dbReference type="PANTHER" id="PTHR47219">
    <property type="entry name" value="RAB GTPASE-ACTIVATING PROTEIN 1-LIKE"/>
    <property type="match status" value="1"/>
</dbReference>
<feature type="region of interest" description="Disordered" evidence="1">
    <location>
        <begin position="248"/>
        <end position="688"/>
    </location>
</feature>
<feature type="compositionally biased region" description="Basic residues" evidence="1">
    <location>
        <begin position="311"/>
        <end position="325"/>
    </location>
</feature>
<feature type="compositionally biased region" description="Low complexity" evidence="1">
    <location>
        <begin position="494"/>
        <end position="512"/>
    </location>
</feature>
<evidence type="ECO:0000256" key="1">
    <source>
        <dbReference type="SAM" id="MobiDB-lite"/>
    </source>
</evidence>
<accession>A0A7C8P311</accession>
<evidence type="ECO:0000259" key="2">
    <source>
        <dbReference type="PROSITE" id="PS50086"/>
    </source>
</evidence>
<sequence length="1199" mass="133296">MPTAILRARNIEHLNRIELKYHHFDESEPRQTPNQVRTPRAGATGVGWPISGGGAESNIKLANKGKDNSRAGATSRGGSRPGTPARAATAPVPVPAPASINSGSRIQRCETAASNRSRRPKQRQVPVVEKQQPAARRLVPFTNTRVPVPTPMPMIMVEERRGTNIGDGHMANHSDPVMPPAQAQTQAHMQTQTQMQPQIPIPTDYNKFYNINSNHQGQRSGIGMAVGMAVGVGVGIGVGAAVGAAGTGAGTGTGTGTGTGAAAFPPRRDSKKGSNPVDRRQPPTSHPSDWPLDSSSSSQQPQQSQSQPPTPRHHQYHHNHHHHNHQNQQQQYSSHRVPLQRQLSQPNTPSRRHQSPGRPPTAGSNTHTSPGPPCYDHDRGHGANPPLNSYRSTEHMPNASSQRSSPVPFENHHPGQRHRPPPPNGPTSHGQFQNNQPKGLRIRTGPTPPHTPSQNRGRPTPDQRFPTDRNGRLPEESGMKSPIIQMPLAFNKITTSRQDQSRSSSPTTTRSPIESFHSSLPNIRPQGTRRPTVLREEVSPQERYSPRGTSESLTMSRHDEISYDRPQSAPRKPSPSPENSQQRPQSPAVNEANASARGSPRMIGQNDDAVRSSVVTSHSATTTSASEPGDISGEMSVEDAIDMYGSDDDDWDPTEVPVIDRQKRTDSGTPLEGGATPKKVSMKEDRMSRSGLADFLIKQREEAASPSSPMSDERGVSLVLENGVNLEAELHDAQNNEWQAITDKRKSSIPAEAEIADDWSEINRPAPEDTPPRYPPMKPSAPRDRYGFRTETQYITAAEYNAWNGKYEDILVRRKKKWNGLLKEAGLTPLDNEVPVRFPPRSQKVKRFVRKGIPPEWRGNAWWFYASGQKYINKNPGLYEKLVAQGAPTDSEAPELIERDLHRTHPDNIHFKPEQKYPLSNGAKLTKHKQSNSKIVETPIIQSLRRVLTAFAVYVPRIGYCQSLNFWAGMLLLFMDEEKSFWMLYIITHQYLPGTHERSLEGSNIDQAVLMMAVKDAMPHVWAKISLCLDGTSVNFNNSKLPDITLCTASWLMSGFISNLPIESVLRVWDAFFYEGSKILFRVSLGLFKIAEPAIRAVGDPVEVFQIVQTTPRKCIDAGALMDLCFKRRNGYGHLSQDDIENRRRERKDLLDREKRANGEGVPRNSRDDMSLRKGFARELIEEGEDSVRRFRNFIHHKR</sequence>
<feature type="compositionally biased region" description="Polar residues" evidence="1">
    <location>
        <begin position="427"/>
        <end position="437"/>
    </location>
</feature>
<feature type="compositionally biased region" description="Basic and acidic residues" evidence="1">
    <location>
        <begin position="459"/>
        <end position="478"/>
    </location>
</feature>
<feature type="compositionally biased region" description="Acidic residues" evidence="1">
    <location>
        <begin position="636"/>
        <end position="653"/>
    </location>
</feature>
<dbReference type="PROSITE" id="PS50086">
    <property type="entry name" value="TBC_RABGAP"/>
    <property type="match status" value="1"/>
</dbReference>
<comment type="caution">
    <text evidence="3">The sequence shown here is derived from an EMBL/GenBank/DDBJ whole genome shotgun (WGS) entry which is preliminary data.</text>
</comment>
<evidence type="ECO:0000313" key="4">
    <source>
        <dbReference type="Proteomes" id="UP000480548"/>
    </source>
</evidence>
<feature type="compositionally biased region" description="Low complexity" evidence="1">
    <location>
        <begin position="81"/>
        <end position="91"/>
    </location>
</feature>
<dbReference type="SUPFAM" id="SSF47923">
    <property type="entry name" value="Ypt/Rab-GAP domain of gyp1p"/>
    <property type="match status" value="2"/>
</dbReference>
<dbReference type="SMART" id="SM00164">
    <property type="entry name" value="TBC"/>
    <property type="match status" value="1"/>
</dbReference>
<proteinExistence type="predicted"/>
<dbReference type="Gene3D" id="1.10.472.80">
    <property type="entry name" value="Ypt/Rab-GAP domain of gyp1p, domain 3"/>
    <property type="match status" value="1"/>
</dbReference>
<dbReference type="AlphaFoldDB" id="A0A7C8P311"/>
<dbReference type="InterPro" id="IPR000195">
    <property type="entry name" value="Rab-GAP-TBC_dom"/>
</dbReference>
<feature type="compositionally biased region" description="Polar residues" evidence="1">
    <location>
        <begin position="577"/>
        <end position="588"/>
    </location>
</feature>
<gene>
    <name evidence="3" type="ORF">TWF703_010159</name>
</gene>
<feature type="compositionally biased region" description="Basic and acidic residues" evidence="1">
    <location>
        <begin position="266"/>
        <end position="281"/>
    </location>
</feature>